<dbReference type="NCBIfam" id="TIGR01200">
    <property type="entry name" value="GLPGLI"/>
    <property type="match status" value="1"/>
</dbReference>
<evidence type="ECO:0000256" key="1">
    <source>
        <dbReference type="SAM" id="SignalP"/>
    </source>
</evidence>
<accession>A0A1H9LPD2</accession>
<protein>
    <submittedName>
        <fullName evidence="2">GLPGLI family protein</fullName>
    </submittedName>
</protein>
<evidence type="ECO:0000313" key="3">
    <source>
        <dbReference type="Proteomes" id="UP000199021"/>
    </source>
</evidence>
<feature type="signal peptide" evidence="1">
    <location>
        <begin position="1"/>
        <end position="20"/>
    </location>
</feature>
<dbReference type="InterPro" id="IPR005901">
    <property type="entry name" value="GLPGLI"/>
</dbReference>
<sequence>MKFFVTIGCFLLLCSIPVCGQEVLEVKYVRENGEKFDPGKVLTAIPDKMTGMTDEILGALEKKHYSMLVFTVEHSLYTNISDQKSLSSNVRVDADTTEAVYYSFGAKEIHQNKPRKSGSLRLHSCDFSHSYSLTNVSKTIAGYTCLEAKVEYCGNDYFVYFTPELPFPTGPRAFVGFPGLVLAVNNAEKTWVVKAIEVKAESEFPEDHIGLGRLKELIPVAKELTLEEYCASKKKQ</sequence>
<feature type="chain" id="PRO_5011491939" evidence="1">
    <location>
        <begin position="21"/>
        <end position="236"/>
    </location>
</feature>
<dbReference type="STRING" id="478744.SAMN05444359_1256"/>
<dbReference type="AlphaFoldDB" id="A0A1H9LPD2"/>
<dbReference type="OrthoDB" id="1440774at2"/>
<name>A0A1H9LPD2_9BACT</name>
<keyword evidence="1" id="KW-0732">Signal</keyword>
<dbReference type="RefSeq" id="WP_090171735.1">
    <property type="nucleotide sequence ID" value="NZ_FOFB01000025.1"/>
</dbReference>
<reference evidence="3" key="1">
    <citation type="submission" date="2016-10" db="EMBL/GenBank/DDBJ databases">
        <authorList>
            <person name="Varghese N."/>
            <person name="Submissions S."/>
        </authorList>
    </citation>
    <scope>NUCLEOTIDE SEQUENCE [LARGE SCALE GENOMIC DNA]</scope>
    <source>
        <strain evidence="3">DSM 24740</strain>
    </source>
</reference>
<proteinExistence type="predicted"/>
<dbReference type="EMBL" id="FOFB01000025">
    <property type="protein sequence ID" value="SER13099.1"/>
    <property type="molecule type" value="Genomic_DNA"/>
</dbReference>
<dbReference type="InParanoid" id="A0A1H9LPD2"/>
<dbReference type="Proteomes" id="UP000199021">
    <property type="component" value="Unassembled WGS sequence"/>
</dbReference>
<evidence type="ECO:0000313" key="2">
    <source>
        <dbReference type="EMBL" id="SER13099.1"/>
    </source>
</evidence>
<keyword evidence="3" id="KW-1185">Reference proteome</keyword>
<gene>
    <name evidence="2" type="ORF">SAMN05444359_1256</name>
</gene>
<organism evidence="2 3">
    <name type="scientific">Neolewinella agarilytica</name>
    <dbReference type="NCBI Taxonomy" id="478744"/>
    <lineage>
        <taxon>Bacteria</taxon>
        <taxon>Pseudomonadati</taxon>
        <taxon>Bacteroidota</taxon>
        <taxon>Saprospiria</taxon>
        <taxon>Saprospirales</taxon>
        <taxon>Lewinellaceae</taxon>
        <taxon>Neolewinella</taxon>
    </lineage>
</organism>